<dbReference type="Pfam" id="PF00130">
    <property type="entry name" value="C1_1"/>
    <property type="match status" value="1"/>
</dbReference>
<evidence type="ECO:0000259" key="4">
    <source>
        <dbReference type="PROSITE" id="PS50081"/>
    </source>
</evidence>
<dbReference type="SUPFAM" id="SSF57889">
    <property type="entry name" value="Cysteine-rich domain"/>
    <property type="match status" value="1"/>
</dbReference>
<organism evidence="5 6">
    <name type="scientific">Octopus vulgaris</name>
    <name type="common">Common octopus</name>
    <dbReference type="NCBI Taxonomy" id="6645"/>
    <lineage>
        <taxon>Eukaryota</taxon>
        <taxon>Metazoa</taxon>
        <taxon>Spiralia</taxon>
        <taxon>Lophotrochozoa</taxon>
        <taxon>Mollusca</taxon>
        <taxon>Cephalopoda</taxon>
        <taxon>Coleoidea</taxon>
        <taxon>Octopodiformes</taxon>
        <taxon>Octopoda</taxon>
        <taxon>Incirrata</taxon>
        <taxon>Octopodidae</taxon>
        <taxon>Octopus</taxon>
    </lineage>
</organism>
<evidence type="ECO:0000313" key="5">
    <source>
        <dbReference type="EMBL" id="CAI9727084.1"/>
    </source>
</evidence>
<feature type="region of interest" description="Disordered" evidence="3">
    <location>
        <begin position="75"/>
        <end position="106"/>
    </location>
</feature>
<dbReference type="InterPro" id="IPR002219">
    <property type="entry name" value="PKC_DAG/PE"/>
</dbReference>
<keyword evidence="6" id="KW-1185">Reference proteome</keyword>
<reference evidence="5" key="1">
    <citation type="submission" date="2023-08" db="EMBL/GenBank/DDBJ databases">
        <authorList>
            <person name="Alioto T."/>
            <person name="Alioto T."/>
            <person name="Gomez Garrido J."/>
        </authorList>
    </citation>
    <scope>NUCLEOTIDE SEQUENCE</scope>
</reference>
<proteinExistence type="predicted"/>
<sequence>MTQQSKKVPQDAEETCIVHNFQPHRVVQPHQCLVCKKIIWNQGSSCVDCHIICHRKCETEIFRESHTVPTMLKFAHNRQQSSQQKTEKSSKKRLAEGQVNEMWDSPTESNICDQDTEVFLAQLIQLQTVTILQQ</sequence>
<evidence type="ECO:0000256" key="1">
    <source>
        <dbReference type="ARBA" id="ARBA00022723"/>
    </source>
</evidence>
<keyword evidence="1" id="KW-0479">Metal-binding</keyword>
<feature type="compositionally biased region" description="Basic and acidic residues" evidence="3">
    <location>
        <begin position="85"/>
        <end position="95"/>
    </location>
</feature>
<dbReference type="EMBL" id="OX597821">
    <property type="protein sequence ID" value="CAI9727084.1"/>
    <property type="molecule type" value="Genomic_DNA"/>
</dbReference>
<evidence type="ECO:0000313" key="6">
    <source>
        <dbReference type="Proteomes" id="UP001162480"/>
    </source>
</evidence>
<dbReference type="GO" id="GO:0046872">
    <property type="term" value="F:metal ion binding"/>
    <property type="evidence" value="ECO:0007669"/>
    <property type="project" value="UniProtKB-KW"/>
</dbReference>
<name>A0AA36F7E9_OCTVU</name>
<dbReference type="PROSITE" id="PS50081">
    <property type="entry name" value="ZF_DAG_PE_2"/>
    <property type="match status" value="1"/>
</dbReference>
<keyword evidence="2" id="KW-0862">Zinc</keyword>
<dbReference type="Gene3D" id="3.30.60.20">
    <property type="match status" value="1"/>
</dbReference>
<gene>
    <name evidence="5" type="ORF">OCTVUL_1B008305</name>
</gene>
<evidence type="ECO:0000256" key="3">
    <source>
        <dbReference type="SAM" id="MobiDB-lite"/>
    </source>
</evidence>
<feature type="domain" description="Phorbol-ester/DAG-type" evidence="4">
    <location>
        <begin position="18"/>
        <end position="65"/>
    </location>
</feature>
<dbReference type="AlphaFoldDB" id="A0AA36F7E9"/>
<evidence type="ECO:0000256" key="2">
    <source>
        <dbReference type="ARBA" id="ARBA00022833"/>
    </source>
</evidence>
<dbReference type="InterPro" id="IPR046349">
    <property type="entry name" value="C1-like_sf"/>
</dbReference>
<dbReference type="SMART" id="SM00109">
    <property type="entry name" value="C1"/>
    <property type="match status" value="1"/>
</dbReference>
<dbReference type="Proteomes" id="UP001162480">
    <property type="component" value="Chromosome 8"/>
</dbReference>
<accession>A0AA36F7E9</accession>
<protein>
    <submittedName>
        <fullName evidence="5">Kinase C-like 1</fullName>
    </submittedName>
</protein>
<dbReference type="GO" id="GO:0016301">
    <property type="term" value="F:kinase activity"/>
    <property type="evidence" value="ECO:0007669"/>
    <property type="project" value="UniProtKB-KW"/>
</dbReference>